<accession>A0A183K5G7</accession>
<evidence type="ECO:0000313" key="3">
    <source>
        <dbReference type="Proteomes" id="UP000279833"/>
    </source>
</evidence>
<reference evidence="2 3" key="2">
    <citation type="submission" date="2018-11" db="EMBL/GenBank/DDBJ databases">
        <authorList>
            <consortium name="Pathogen Informatics"/>
        </authorList>
    </citation>
    <scope>NUCLEOTIDE SEQUENCE [LARGE SCALE GENOMIC DNA]</scope>
    <source>
        <strain evidence="2">Dakar</strain>
        <strain evidence="3">Dakar, Senegal</strain>
    </source>
</reference>
<evidence type="ECO:0000313" key="4">
    <source>
        <dbReference type="WBParaSite" id="SCUD_0001024101-mRNA-1"/>
    </source>
</evidence>
<evidence type="ECO:0000256" key="1">
    <source>
        <dbReference type="SAM" id="MobiDB-lite"/>
    </source>
</evidence>
<feature type="compositionally biased region" description="Basic residues" evidence="1">
    <location>
        <begin position="24"/>
        <end position="33"/>
    </location>
</feature>
<feature type="region of interest" description="Disordered" evidence="1">
    <location>
        <begin position="1"/>
        <end position="66"/>
    </location>
</feature>
<protein>
    <submittedName>
        <fullName evidence="4">MBF1 domain-containing protein</fullName>
    </submittedName>
</protein>
<reference evidence="4" key="1">
    <citation type="submission" date="2016-06" db="UniProtKB">
        <authorList>
            <consortium name="WormBaseParasite"/>
        </authorList>
    </citation>
    <scope>IDENTIFICATION</scope>
</reference>
<sequence>MAIRQTKYGKTAGPDNVSAEALKSHRSNCKNARHSIQEDLGGRTSTTGGLEGRISHQDTKERSEQM</sequence>
<name>A0A183K5G7_9TREM</name>
<proteinExistence type="predicted"/>
<dbReference type="AlphaFoldDB" id="A0A183K5G7"/>
<feature type="compositionally biased region" description="Basic and acidic residues" evidence="1">
    <location>
        <begin position="53"/>
        <end position="66"/>
    </location>
</feature>
<dbReference type="Proteomes" id="UP000279833">
    <property type="component" value="Unassembled WGS sequence"/>
</dbReference>
<evidence type="ECO:0000313" key="2">
    <source>
        <dbReference type="EMBL" id="VDP39033.1"/>
    </source>
</evidence>
<organism evidence="4">
    <name type="scientific">Schistosoma curassoni</name>
    <dbReference type="NCBI Taxonomy" id="6186"/>
    <lineage>
        <taxon>Eukaryota</taxon>
        <taxon>Metazoa</taxon>
        <taxon>Spiralia</taxon>
        <taxon>Lophotrochozoa</taxon>
        <taxon>Platyhelminthes</taxon>
        <taxon>Trematoda</taxon>
        <taxon>Digenea</taxon>
        <taxon>Strigeidida</taxon>
        <taxon>Schistosomatoidea</taxon>
        <taxon>Schistosomatidae</taxon>
        <taxon>Schistosoma</taxon>
    </lineage>
</organism>
<dbReference type="WBParaSite" id="SCUD_0001024101-mRNA-1">
    <property type="protein sequence ID" value="SCUD_0001024101-mRNA-1"/>
    <property type="gene ID" value="SCUD_0001024101"/>
</dbReference>
<dbReference type="EMBL" id="UZAK01033668">
    <property type="protein sequence ID" value="VDP39033.1"/>
    <property type="molecule type" value="Genomic_DNA"/>
</dbReference>
<keyword evidence="3" id="KW-1185">Reference proteome</keyword>
<gene>
    <name evidence="2" type="ORF">SCUD_LOCUS10241</name>
</gene>